<keyword evidence="1" id="KW-0472">Membrane</keyword>
<name>A0A133S1E2_9FIRM</name>
<dbReference type="EMBL" id="LRQT01000097">
    <property type="protein sequence ID" value="KXA62158.1"/>
    <property type="molecule type" value="Genomic_DNA"/>
</dbReference>
<evidence type="ECO:0000313" key="4">
    <source>
        <dbReference type="EMBL" id="KXA62158.1"/>
    </source>
</evidence>
<evidence type="ECO:0000259" key="3">
    <source>
        <dbReference type="Pfam" id="PF14020"/>
    </source>
</evidence>
<dbReference type="PATRIC" id="fig|39777.7.peg.1785"/>
<sequence length="149" mass="16406">MGFFRFRRSIKIAPGIKINFNKKSTSLTLGRRGVHTTINKLGVRNTIGLPGSGLSYTSYKKFDNNSTNMAGVPYTKVCPNCGHNMRKSWINCPKCGFNLLSLYSQTELNSPVNSSETITKNDVNPSKTETGCGCLILIFMALIIYGILS</sequence>
<feature type="domain" description="Putative zinc-ribbon" evidence="2">
    <location>
        <begin position="75"/>
        <end position="96"/>
    </location>
</feature>
<evidence type="ECO:0000313" key="5">
    <source>
        <dbReference type="Proteomes" id="UP000070226"/>
    </source>
</evidence>
<dbReference type="AlphaFoldDB" id="A0A133S1E2"/>
<keyword evidence="1" id="KW-0812">Transmembrane</keyword>
<reference evidence="4 5" key="1">
    <citation type="submission" date="2016-01" db="EMBL/GenBank/DDBJ databases">
        <authorList>
            <person name="Oliw E.H."/>
        </authorList>
    </citation>
    <scope>NUCLEOTIDE SEQUENCE [LARGE SCALE GENOMIC DNA]</scope>
    <source>
        <strain evidence="4 5">CMW7756B</strain>
    </source>
</reference>
<dbReference type="Pfam" id="PF14020">
    <property type="entry name" value="DUF4236"/>
    <property type="match status" value="1"/>
</dbReference>
<feature type="transmembrane region" description="Helical" evidence="1">
    <location>
        <begin position="130"/>
        <end position="148"/>
    </location>
</feature>
<dbReference type="InterPro" id="IPR059113">
    <property type="entry name" value="Znf_ribbon"/>
</dbReference>
<accession>A0A133S1E2</accession>
<dbReference type="Pfam" id="PF13248">
    <property type="entry name" value="Zn_ribbon_3"/>
    <property type="match status" value="1"/>
</dbReference>
<feature type="domain" description="DUF4236" evidence="3">
    <location>
        <begin position="4"/>
        <end position="57"/>
    </location>
</feature>
<gene>
    <name evidence="4" type="ORF">HMPREF3233_01822</name>
</gene>
<dbReference type="InterPro" id="IPR025330">
    <property type="entry name" value="DUF4236"/>
</dbReference>
<comment type="caution">
    <text evidence="4">The sequence shown here is derived from an EMBL/GenBank/DDBJ whole genome shotgun (WGS) entry which is preliminary data.</text>
</comment>
<protein>
    <submittedName>
        <fullName evidence="4">Uncharacterized protein</fullName>
    </submittedName>
</protein>
<evidence type="ECO:0000256" key="1">
    <source>
        <dbReference type="SAM" id="Phobius"/>
    </source>
</evidence>
<keyword evidence="1" id="KW-1133">Transmembrane helix</keyword>
<dbReference type="Proteomes" id="UP000070226">
    <property type="component" value="Unassembled WGS sequence"/>
</dbReference>
<organism evidence="4">
    <name type="scientific">Veillonella atypica</name>
    <dbReference type="NCBI Taxonomy" id="39777"/>
    <lineage>
        <taxon>Bacteria</taxon>
        <taxon>Bacillati</taxon>
        <taxon>Bacillota</taxon>
        <taxon>Negativicutes</taxon>
        <taxon>Veillonellales</taxon>
        <taxon>Veillonellaceae</taxon>
        <taxon>Veillonella</taxon>
    </lineage>
</organism>
<evidence type="ECO:0000259" key="2">
    <source>
        <dbReference type="Pfam" id="PF13248"/>
    </source>
</evidence>
<dbReference type="RefSeq" id="WP_060807932.1">
    <property type="nucleotide sequence ID" value="NZ_KQ958122.1"/>
</dbReference>
<proteinExistence type="predicted"/>